<dbReference type="Proteomes" id="UP001060368">
    <property type="component" value="Chromosome"/>
</dbReference>
<dbReference type="CDD" id="cd02208">
    <property type="entry name" value="cupin_RmlC-like"/>
    <property type="match status" value="1"/>
</dbReference>
<dbReference type="Gene3D" id="2.60.120.10">
    <property type="entry name" value="Jelly Rolls"/>
    <property type="match status" value="1"/>
</dbReference>
<reference evidence="1" key="1">
    <citation type="submission" date="2022-04" db="EMBL/GenBank/DDBJ databases">
        <title>Complete genome of Methanoplanus endosymbiosus DSM 3599.</title>
        <authorList>
            <person name="Chen S.-C."/>
            <person name="You Y.-T."/>
            <person name="Zhou Y.-Z."/>
            <person name="Lai M.-C."/>
        </authorList>
    </citation>
    <scope>NUCLEOTIDE SEQUENCE</scope>
    <source>
        <strain evidence="1">DSM 3599</strain>
    </source>
</reference>
<dbReference type="GO" id="GO:0000271">
    <property type="term" value="P:polysaccharide biosynthetic process"/>
    <property type="evidence" value="ECO:0007669"/>
    <property type="project" value="TreeGrafter"/>
</dbReference>
<dbReference type="InterPro" id="IPR011051">
    <property type="entry name" value="RmlC_Cupin_sf"/>
</dbReference>
<dbReference type="InterPro" id="IPR000888">
    <property type="entry name" value="RmlC-like"/>
</dbReference>
<dbReference type="RefSeq" id="WP_257741820.1">
    <property type="nucleotide sequence ID" value="NZ_CP096115.1"/>
</dbReference>
<dbReference type="EMBL" id="CP096115">
    <property type="protein sequence ID" value="UUX91666.1"/>
    <property type="molecule type" value="Genomic_DNA"/>
</dbReference>
<dbReference type="InterPro" id="IPR014710">
    <property type="entry name" value="RmlC-like_jellyroll"/>
</dbReference>
<gene>
    <name evidence="1" type="ORF">L6E24_09820</name>
</gene>
<evidence type="ECO:0000313" key="1">
    <source>
        <dbReference type="EMBL" id="UUX91666.1"/>
    </source>
</evidence>
<dbReference type="KEGG" id="mend:L6E24_09820"/>
<proteinExistence type="predicted"/>
<dbReference type="GO" id="GO:0008830">
    <property type="term" value="F:dTDP-4-dehydrorhamnose 3,5-epimerase activity"/>
    <property type="evidence" value="ECO:0007669"/>
    <property type="project" value="InterPro"/>
</dbReference>
<dbReference type="SUPFAM" id="SSF51182">
    <property type="entry name" value="RmlC-like cupins"/>
    <property type="match status" value="1"/>
</dbReference>
<dbReference type="AlphaFoldDB" id="A0A9E7TKW5"/>
<dbReference type="GO" id="GO:0005829">
    <property type="term" value="C:cytosol"/>
    <property type="evidence" value="ECO:0007669"/>
    <property type="project" value="TreeGrafter"/>
</dbReference>
<dbReference type="PANTHER" id="PTHR21047:SF2">
    <property type="entry name" value="THYMIDINE DIPHOSPHO-4-KETO-RHAMNOSE 3,5-EPIMERASE"/>
    <property type="match status" value="1"/>
</dbReference>
<accession>A0A9E7TKW5</accession>
<keyword evidence="2" id="KW-1185">Reference proteome</keyword>
<organism evidence="1 2">
    <name type="scientific">Methanoplanus endosymbiosus</name>
    <dbReference type="NCBI Taxonomy" id="33865"/>
    <lineage>
        <taxon>Archaea</taxon>
        <taxon>Methanobacteriati</taxon>
        <taxon>Methanobacteriota</taxon>
        <taxon>Stenosarchaea group</taxon>
        <taxon>Methanomicrobia</taxon>
        <taxon>Methanomicrobiales</taxon>
        <taxon>Methanomicrobiaceae</taxon>
        <taxon>Methanoplanus</taxon>
    </lineage>
</organism>
<dbReference type="Pfam" id="PF00908">
    <property type="entry name" value="dTDP_sugar_isom"/>
    <property type="match status" value="1"/>
</dbReference>
<evidence type="ECO:0000313" key="2">
    <source>
        <dbReference type="Proteomes" id="UP001060368"/>
    </source>
</evidence>
<sequence length="149" mass="16826">MIEGVEIIPLATFLDERGAVRHMLKCTDSHFNGFGEIYFSQIFPNAIKGWHVHRVMELNYAVVSGNIKLVLYDAREDSSTFGEIQEIFMGENNYVLAKVPPHVVNGFKAIGDEKAIVANCATTAHDPDEIERIDPFDDEIGYDWDIRHG</sequence>
<protein>
    <submittedName>
        <fullName evidence="1">dTDP-4-dehydrorhamnose 3,5-epimerase family protein</fullName>
    </submittedName>
</protein>
<dbReference type="GeneID" id="74308000"/>
<dbReference type="PANTHER" id="PTHR21047">
    <property type="entry name" value="DTDP-6-DEOXY-D-GLUCOSE-3,5 EPIMERASE"/>
    <property type="match status" value="1"/>
</dbReference>
<name>A0A9E7TKW5_9EURY</name>